<comment type="caution">
    <text evidence="2">The sequence shown here is derived from an EMBL/GenBank/DDBJ whole genome shotgun (WGS) entry which is preliminary data.</text>
</comment>
<protein>
    <submittedName>
        <fullName evidence="2">Uncharacterized protein</fullName>
    </submittedName>
</protein>
<dbReference type="HOGENOM" id="CLU_2676970_0_0_10"/>
<feature type="region of interest" description="Disordered" evidence="1">
    <location>
        <begin position="53"/>
        <end position="74"/>
    </location>
</feature>
<evidence type="ECO:0000313" key="3">
    <source>
        <dbReference type="Proteomes" id="UP000004477"/>
    </source>
</evidence>
<gene>
    <name evidence="2" type="ORF">PREVCOP_05806</name>
</gene>
<feature type="compositionally biased region" description="Basic and acidic residues" evidence="1">
    <location>
        <begin position="60"/>
        <end position="74"/>
    </location>
</feature>
<dbReference type="PaxDb" id="537011-PREVCOP_05806"/>
<evidence type="ECO:0000313" key="2">
    <source>
        <dbReference type="EMBL" id="EFB34716.1"/>
    </source>
</evidence>
<evidence type="ECO:0000256" key="1">
    <source>
        <dbReference type="SAM" id="MobiDB-lite"/>
    </source>
</evidence>
<dbReference type="AlphaFoldDB" id="D1PF00"/>
<dbReference type="Proteomes" id="UP000004477">
    <property type="component" value="Unassembled WGS sequence"/>
</dbReference>
<dbReference type="EMBL" id="ACBX02000030">
    <property type="protein sequence ID" value="EFB34716.1"/>
    <property type="molecule type" value="Genomic_DNA"/>
</dbReference>
<organism evidence="2 3">
    <name type="scientific">Segatella copri DSM 18205</name>
    <dbReference type="NCBI Taxonomy" id="537011"/>
    <lineage>
        <taxon>Bacteria</taxon>
        <taxon>Pseudomonadati</taxon>
        <taxon>Bacteroidota</taxon>
        <taxon>Bacteroidia</taxon>
        <taxon>Bacteroidales</taxon>
        <taxon>Prevotellaceae</taxon>
        <taxon>Segatella</taxon>
    </lineage>
</organism>
<reference evidence="2" key="1">
    <citation type="submission" date="2009-11" db="EMBL/GenBank/DDBJ databases">
        <authorList>
            <person name="Weinstock G."/>
            <person name="Sodergren E."/>
            <person name="Clifton S."/>
            <person name="Fulton L."/>
            <person name="Fulton B."/>
            <person name="Courtney L."/>
            <person name="Fronick C."/>
            <person name="Harrison M."/>
            <person name="Strong C."/>
            <person name="Farmer C."/>
            <person name="Delahaunty K."/>
            <person name="Markovic C."/>
            <person name="Hall O."/>
            <person name="Minx P."/>
            <person name="Tomlinson C."/>
            <person name="Mitreva M."/>
            <person name="Nelson J."/>
            <person name="Hou S."/>
            <person name="Wollam A."/>
            <person name="Pepin K.H."/>
            <person name="Johnson M."/>
            <person name="Bhonagiri V."/>
            <person name="Nash W.E."/>
            <person name="Warren W."/>
            <person name="Chinwalla A."/>
            <person name="Mardis E.R."/>
            <person name="Wilson R.K."/>
        </authorList>
    </citation>
    <scope>NUCLEOTIDE SEQUENCE [LARGE SCALE GENOMIC DNA]</scope>
    <source>
        <strain evidence="2">DSM 18205</strain>
    </source>
</reference>
<proteinExistence type="predicted"/>
<keyword evidence="3" id="KW-1185">Reference proteome</keyword>
<sequence length="74" mass="8471">CIELLQQSFNQCFCRISQLKDEGISGAGERSSRLDFLHVPYDDDLRLTCLLGYPRTSAPEPKKAQEKQQEKRPS</sequence>
<feature type="non-terminal residue" evidence="2">
    <location>
        <position position="1"/>
    </location>
</feature>
<accession>D1PF00</accession>
<name>D1PF00_9BACT</name>